<keyword evidence="2" id="KW-1185">Reference proteome</keyword>
<organism evidence="1 2">
    <name type="scientific">Irpex rosettiformis</name>
    <dbReference type="NCBI Taxonomy" id="378272"/>
    <lineage>
        <taxon>Eukaryota</taxon>
        <taxon>Fungi</taxon>
        <taxon>Dikarya</taxon>
        <taxon>Basidiomycota</taxon>
        <taxon>Agaricomycotina</taxon>
        <taxon>Agaricomycetes</taxon>
        <taxon>Polyporales</taxon>
        <taxon>Irpicaceae</taxon>
        <taxon>Irpex</taxon>
    </lineage>
</organism>
<dbReference type="Proteomes" id="UP001055072">
    <property type="component" value="Unassembled WGS sequence"/>
</dbReference>
<evidence type="ECO:0000313" key="2">
    <source>
        <dbReference type="Proteomes" id="UP001055072"/>
    </source>
</evidence>
<comment type="caution">
    <text evidence="1">The sequence shown here is derived from an EMBL/GenBank/DDBJ whole genome shotgun (WGS) entry which is preliminary data.</text>
</comment>
<protein>
    <submittedName>
        <fullName evidence="1">Uncharacterized protein</fullName>
    </submittedName>
</protein>
<gene>
    <name evidence="1" type="ORF">BDY19DRAFT_963749</name>
</gene>
<dbReference type="EMBL" id="MU274927">
    <property type="protein sequence ID" value="KAI0085929.1"/>
    <property type="molecule type" value="Genomic_DNA"/>
</dbReference>
<sequence>MSRQWPQPPKIPTAQEASRSQLPNWMIEPYDYPQPGHSGQLDPWEITEAKSIAEEYRRREERSQRRYGNHVPAHPGAVIPPTIPGGRRLERNPGVTVAPGVDINRIPRPPTMMPPPPHDHPAAEMQRQYFQRDITRIYSPPPTAYHSHVAQPQPQPQAQSSSRQPRRSATHDERKHRAIERATSPRIYSDWPGAADVASSSSNSRARASSQPPQRQRRGTRETAREPASLAEAAEMGMEKRSLKPIHAPYPPDPERTIKLDVGGHGAVCVKRFLEDPAYRSQLKDANKLVRLADNFTWWQVMWPGYTEELYSLNIGTHPTLDKVVESICQSFTRFVNIDQFEHVDKARQPENYAWARLGPGGITTDRIWIGNFGESKRLKRWISYFYVDLPDDPSQLQNHTK</sequence>
<accession>A0ACB8TVU9</accession>
<name>A0ACB8TVU9_9APHY</name>
<proteinExistence type="predicted"/>
<evidence type="ECO:0000313" key="1">
    <source>
        <dbReference type="EMBL" id="KAI0085929.1"/>
    </source>
</evidence>
<reference evidence="1" key="1">
    <citation type="journal article" date="2021" name="Environ. Microbiol.">
        <title>Gene family expansions and transcriptome signatures uncover fungal adaptations to wood decay.</title>
        <authorList>
            <person name="Hage H."/>
            <person name="Miyauchi S."/>
            <person name="Viragh M."/>
            <person name="Drula E."/>
            <person name="Min B."/>
            <person name="Chaduli D."/>
            <person name="Navarro D."/>
            <person name="Favel A."/>
            <person name="Norest M."/>
            <person name="Lesage-Meessen L."/>
            <person name="Balint B."/>
            <person name="Merenyi Z."/>
            <person name="de Eugenio L."/>
            <person name="Morin E."/>
            <person name="Martinez A.T."/>
            <person name="Baldrian P."/>
            <person name="Stursova M."/>
            <person name="Martinez M.J."/>
            <person name="Novotny C."/>
            <person name="Magnuson J.K."/>
            <person name="Spatafora J.W."/>
            <person name="Maurice S."/>
            <person name="Pangilinan J."/>
            <person name="Andreopoulos W."/>
            <person name="LaButti K."/>
            <person name="Hundley H."/>
            <person name="Na H."/>
            <person name="Kuo A."/>
            <person name="Barry K."/>
            <person name="Lipzen A."/>
            <person name="Henrissat B."/>
            <person name="Riley R."/>
            <person name="Ahrendt S."/>
            <person name="Nagy L.G."/>
            <person name="Grigoriev I.V."/>
            <person name="Martin F."/>
            <person name="Rosso M.N."/>
        </authorList>
    </citation>
    <scope>NUCLEOTIDE SEQUENCE</scope>
    <source>
        <strain evidence="1">CBS 384.51</strain>
    </source>
</reference>